<dbReference type="GO" id="GO:0043541">
    <property type="term" value="C:UDP-N-acetylglucosamine transferase complex"/>
    <property type="evidence" value="ECO:0007669"/>
    <property type="project" value="TreeGrafter"/>
</dbReference>
<dbReference type="InterPro" id="IPR007235">
    <property type="entry name" value="Glyco_trans_28_C"/>
</dbReference>
<keyword evidence="2" id="KW-0328">Glycosyltransferase</keyword>
<dbReference type="PANTHER" id="PTHR47043">
    <property type="entry name" value="UDP-N-ACETYLGLUCOSAMINE TRANSFERASE SUBUNIT ALG13"/>
    <property type="match status" value="1"/>
</dbReference>
<dbReference type="EMBL" id="KK101130">
    <property type="protein sequence ID" value="KIZ02065.1"/>
    <property type="molecule type" value="Genomic_DNA"/>
</dbReference>
<feature type="domain" description="Glycosyl transferase family 28 C-terminal" evidence="1">
    <location>
        <begin position="28"/>
        <end position="153"/>
    </location>
</feature>
<organism evidence="2 3">
    <name type="scientific">Monoraphidium neglectum</name>
    <dbReference type="NCBI Taxonomy" id="145388"/>
    <lineage>
        <taxon>Eukaryota</taxon>
        <taxon>Viridiplantae</taxon>
        <taxon>Chlorophyta</taxon>
        <taxon>core chlorophytes</taxon>
        <taxon>Chlorophyceae</taxon>
        <taxon>CS clade</taxon>
        <taxon>Sphaeropleales</taxon>
        <taxon>Selenastraceae</taxon>
        <taxon>Monoraphidium</taxon>
    </lineage>
</organism>
<dbReference type="RefSeq" id="XP_013901084.1">
    <property type="nucleotide sequence ID" value="XM_014045630.1"/>
</dbReference>
<dbReference type="GO" id="GO:0006488">
    <property type="term" value="P:dolichol-linked oligosaccharide biosynthetic process"/>
    <property type="evidence" value="ECO:0007669"/>
    <property type="project" value="TreeGrafter"/>
</dbReference>
<dbReference type="AlphaFoldDB" id="A0A0D2MG20"/>
<keyword evidence="3" id="KW-1185">Reference proteome</keyword>
<sequence>MPAPAGRRDKAVDCQAFADALVSKGYGRLVIQKGAGSYNPCVLVPPGSTSAAHGTLAIEYFDFTPSLTQHVSDAALVISHAGSGSIFESLTAGKALIVVPNPLLMDNHQAELGRHLAGMGVLACAAPGDLVNAVLQLEPAELKPYARGDASGIAAAIDALTGRAGLRKTAKAGQGR</sequence>
<gene>
    <name evidence="2" type="ORF">MNEG_5890</name>
</gene>
<dbReference type="PANTHER" id="PTHR47043:SF1">
    <property type="entry name" value="UDP-N-ACETYLGLUCOSAMINE TRANSFERASE SUBUNIT ALG13"/>
    <property type="match status" value="1"/>
</dbReference>
<dbReference type="KEGG" id="mng:MNEG_5890"/>
<proteinExistence type="predicted"/>
<name>A0A0D2MG20_9CHLO</name>
<dbReference type="Proteomes" id="UP000054498">
    <property type="component" value="Unassembled WGS sequence"/>
</dbReference>
<dbReference type="Gene3D" id="3.40.50.2000">
    <property type="entry name" value="Glycogen Phosphorylase B"/>
    <property type="match status" value="1"/>
</dbReference>
<protein>
    <submittedName>
        <fullName evidence="2">Beta-1,4-N-acetylglucosaminyltransferase</fullName>
        <ecNumber evidence="2">2.4.1.141</ecNumber>
    </submittedName>
</protein>
<accession>A0A0D2MG20</accession>
<evidence type="ECO:0000313" key="2">
    <source>
        <dbReference type="EMBL" id="KIZ02065.1"/>
    </source>
</evidence>
<dbReference type="OrthoDB" id="20273at2759"/>
<dbReference type="GO" id="GO:0004577">
    <property type="term" value="F:N-acetylglucosaminyldiphosphodolichol N-acetylglucosaminyltransferase activity"/>
    <property type="evidence" value="ECO:0007669"/>
    <property type="project" value="UniProtKB-EC"/>
</dbReference>
<evidence type="ECO:0000313" key="3">
    <source>
        <dbReference type="Proteomes" id="UP000054498"/>
    </source>
</evidence>
<reference evidence="2 3" key="1">
    <citation type="journal article" date="2013" name="BMC Genomics">
        <title>Reconstruction of the lipid metabolism for the microalga Monoraphidium neglectum from its genome sequence reveals characteristics suitable for biofuel production.</title>
        <authorList>
            <person name="Bogen C."/>
            <person name="Al-Dilaimi A."/>
            <person name="Albersmeier A."/>
            <person name="Wichmann J."/>
            <person name="Grundmann M."/>
            <person name="Rupp O."/>
            <person name="Lauersen K.J."/>
            <person name="Blifernez-Klassen O."/>
            <person name="Kalinowski J."/>
            <person name="Goesmann A."/>
            <person name="Mussgnug J.H."/>
            <person name="Kruse O."/>
        </authorList>
    </citation>
    <scope>NUCLEOTIDE SEQUENCE [LARGE SCALE GENOMIC DNA]</scope>
    <source>
        <strain evidence="2 3">SAG 48.87</strain>
    </source>
</reference>
<evidence type="ECO:0000259" key="1">
    <source>
        <dbReference type="Pfam" id="PF04101"/>
    </source>
</evidence>
<dbReference type="STRING" id="145388.A0A0D2MG20"/>
<keyword evidence="2" id="KW-0808">Transferase</keyword>
<dbReference type="EC" id="2.4.1.141" evidence="2"/>
<dbReference type="Pfam" id="PF04101">
    <property type="entry name" value="Glyco_tran_28_C"/>
    <property type="match status" value="1"/>
</dbReference>
<dbReference type="GeneID" id="25738767"/>
<dbReference type="SUPFAM" id="SSF53756">
    <property type="entry name" value="UDP-Glycosyltransferase/glycogen phosphorylase"/>
    <property type="match status" value="1"/>
</dbReference>
<dbReference type="InterPro" id="IPR052474">
    <property type="entry name" value="UDP-GlcNAc_transferase"/>
</dbReference>